<dbReference type="EMBL" id="KV417322">
    <property type="protein sequence ID" value="KZO91488.1"/>
    <property type="molecule type" value="Genomic_DNA"/>
</dbReference>
<accession>A0A167HCU9</accession>
<evidence type="ECO:0000259" key="2">
    <source>
        <dbReference type="Pfam" id="PF05729"/>
    </source>
</evidence>
<evidence type="ECO:0000313" key="4">
    <source>
        <dbReference type="Proteomes" id="UP000076738"/>
    </source>
</evidence>
<sequence>MYKRTIRGNCVWGENSRSLTAYSRHDNGGGPLSHVTQSEMLAVELDAPASMSKSQPDRDELQSGLGSDLEPEDLSPVISWPAKPPSTLPPCPQHFYGRDDEFEVIAKQLVREESCRIALLGPGGIGKTTLAVALAHDPRVQAKYGRYILFLNCDGLPTPEIILRALAASLRLGSSPNDVQRALNYLGSLGVPVLLVLDSLECVWDTVHQESVEDYLNQLSDMSHLSLLVTMRGTLRPSRVDWTLPVAEPLQPVDLHAARQIFVNISRRVEPTGDVDTLLELLDGLPLAITLMAFQAQILTAQELLRAYYKEKTRLLRRGRNRRLTSMDVSIEASLHSRTIQKLPEAVPVLSIICLLPNGINRTRLENALPSLQKVTEIVDALQQVALVVEDPERLGVLAPVRAVILERYPPYGAYLQEIRHYFMRLTEITDILGDEATESVMEVLREHFDNLISVLVHFWRAYPGSDEVEKLFHATQRVAEWSCRTTYGDPTPLLMAAHTRLDEMHRHREAAICAQRLGKVLQLQIRYQDAVSMLEKAKAEFIVIGAPLGEAQCLHSLGSLLCIQLRYQESIPMFEEAQRAFETIKDSRGSAQCMQSIGDALRMQFRYGEAIPMLEKANAAFRAINERLGQAQCIQSHGDLLRMQSRYRDAVALLEEAKLAFEDIGELLGVAQCTQSLGDVLRMQSRFEDSIVVLEKAKAVFETIGESLGVAQCTRSIGDALCMQSRYDDAVPILWSAKGVFEAIDERLGAAQCTQSLGDILYMRSQYEEAAPMLREAEAAFQVIGEPLGAAQCMQSLGDILRMQSRYQEAALMLERAKTAFQTMNEPRGHAQCLQSLADILYKQFDYRKAVPLFEEARVAFDEIGEQLGAAQCTRSLGDAWRVQFRYDAAVIMLEKAKSQFEVVGSRLGIAQCLQSLGDVFRMRQQYQEAAVVLQKAAIEFESVGDPLGVARCKQNLADVLRRQPQGAVLTVEDLITRLTTRGIAWDVTDSMRTPDKVDRLQFRPAEDSMDSLPVAISNDHEDDASNVHPSAPLQSASDRGELHEDVIRRQYSAAQTLPLEPERLVGRAVVIDQLINGITSGDVPHFAVCGPPGIGKTTVARALVHNPRIAQKFGSNRWFLDCDGVTSADGIISSLTTCITPT</sequence>
<dbReference type="SUPFAM" id="SSF52540">
    <property type="entry name" value="P-loop containing nucleoside triphosphate hydrolases"/>
    <property type="match status" value="2"/>
</dbReference>
<feature type="domain" description="NACHT" evidence="2">
    <location>
        <begin position="117"/>
        <end position="233"/>
    </location>
</feature>
<dbReference type="SUPFAM" id="SSF48452">
    <property type="entry name" value="TPR-like"/>
    <property type="match status" value="4"/>
</dbReference>
<reference evidence="3 4" key="1">
    <citation type="journal article" date="2016" name="Mol. Biol. Evol.">
        <title>Comparative Genomics of Early-Diverging Mushroom-Forming Fungi Provides Insights into the Origins of Lignocellulose Decay Capabilities.</title>
        <authorList>
            <person name="Nagy L.G."/>
            <person name="Riley R."/>
            <person name="Tritt A."/>
            <person name="Adam C."/>
            <person name="Daum C."/>
            <person name="Floudas D."/>
            <person name="Sun H."/>
            <person name="Yadav J.S."/>
            <person name="Pangilinan J."/>
            <person name="Larsson K.H."/>
            <person name="Matsuura K."/>
            <person name="Barry K."/>
            <person name="Labutti K."/>
            <person name="Kuo R."/>
            <person name="Ohm R.A."/>
            <person name="Bhattacharya S.S."/>
            <person name="Shirouzu T."/>
            <person name="Yoshinaga Y."/>
            <person name="Martin F.M."/>
            <person name="Grigoriev I.V."/>
            <person name="Hibbett D.S."/>
        </authorList>
    </citation>
    <scope>NUCLEOTIDE SEQUENCE [LARGE SCALE GENOMIC DNA]</scope>
    <source>
        <strain evidence="3 4">TUFC12733</strain>
    </source>
</reference>
<dbReference type="SMART" id="SM00028">
    <property type="entry name" value="TPR"/>
    <property type="match status" value="8"/>
</dbReference>
<dbReference type="PANTHER" id="PTHR47691">
    <property type="entry name" value="REGULATOR-RELATED"/>
    <property type="match status" value="1"/>
</dbReference>
<protein>
    <submittedName>
        <fullName evidence="3">TPR-like protein</fullName>
    </submittedName>
</protein>
<dbReference type="Pfam" id="PF13424">
    <property type="entry name" value="TPR_12"/>
    <property type="match status" value="2"/>
</dbReference>
<dbReference type="OrthoDB" id="20872at2759"/>
<feature type="region of interest" description="Disordered" evidence="1">
    <location>
        <begin position="1018"/>
        <end position="1040"/>
    </location>
</feature>
<dbReference type="Pfam" id="PF05729">
    <property type="entry name" value="NACHT"/>
    <property type="match status" value="1"/>
</dbReference>
<dbReference type="InterPro" id="IPR011990">
    <property type="entry name" value="TPR-like_helical_dom_sf"/>
</dbReference>
<evidence type="ECO:0000256" key="1">
    <source>
        <dbReference type="SAM" id="MobiDB-lite"/>
    </source>
</evidence>
<proteinExistence type="predicted"/>
<keyword evidence="4" id="KW-1185">Reference proteome</keyword>
<gene>
    <name evidence="3" type="ORF">CALVIDRAFT_344120</name>
</gene>
<dbReference type="Gene3D" id="1.25.40.10">
    <property type="entry name" value="Tetratricopeptide repeat domain"/>
    <property type="match status" value="2"/>
</dbReference>
<evidence type="ECO:0000313" key="3">
    <source>
        <dbReference type="EMBL" id="KZO91488.1"/>
    </source>
</evidence>
<dbReference type="InterPro" id="IPR019734">
    <property type="entry name" value="TPR_rpt"/>
</dbReference>
<name>A0A167HCU9_CALVF</name>
<feature type="region of interest" description="Disordered" evidence="1">
    <location>
        <begin position="47"/>
        <end position="73"/>
    </location>
</feature>
<dbReference type="PANTHER" id="PTHR47691:SF3">
    <property type="entry name" value="HTH-TYPE TRANSCRIPTIONAL REGULATOR RV0890C-RELATED"/>
    <property type="match status" value="1"/>
</dbReference>
<dbReference type="Proteomes" id="UP000076738">
    <property type="component" value="Unassembled WGS sequence"/>
</dbReference>
<dbReference type="AlphaFoldDB" id="A0A167HCU9"/>
<dbReference type="Gene3D" id="3.40.50.300">
    <property type="entry name" value="P-loop containing nucleotide triphosphate hydrolases"/>
    <property type="match status" value="2"/>
</dbReference>
<dbReference type="InterPro" id="IPR007111">
    <property type="entry name" value="NACHT_NTPase"/>
</dbReference>
<organism evidence="3 4">
    <name type="scientific">Calocera viscosa (strain TUFC12733)</name>
    <dbReference type="NCBI Taxonomy" id="1330018"/>
    <lineage>
        <taxon>Eukaryota</taxon>
        <taxon>Fungi</taxon>
        <taxon>Dikarya</taxon>
        <taxon>Basidiomycota</taxon>
        <taxon>Agaricomycotina</taxon>
        <taxon>Dacrymycetes</taxon>
        <taxon>Dacrymycetales</taxon>
        <taxon>Dacrymycetaceae</taxon>
        <taxon>Calocera</taxon>
    </lineage>
</organism>
<dbReference type="InterPro" id="IPR027417">
    <property type="entry name" value="P-loop_NTPase"/>
</dbReference>